<evidence type="ECO:0000313" key="4">
    <source>
        <dbReference type="WBParaSite" id="PgR215_g002_t03"/>
    </source>
</evidence>
<sequence length="149" mass="16274">MGDEYEELGPAQVAPPPPAPDAQGGGAPVVPPPPPPPTTVAPPPPPTFSGSVQKQPGRDERTELESEKGEPSPAAGDVKGQGSNFSPFSGENPKQVVPEEESDDGLQRIYNNTKNMYSYIRNMHCSFPPYCWNFFVPRNWRKWILLSKS</sequence>
<evidence type="ECO:0000313" key="3">
    <source>
        <dbReference type="WBParaSite" id="PgR215_g002_t02"/>
    </source>
</evidence>
<protein>
    <submittedName>
        <fullName evidence="3 4">Uncharacterized protein</fullName>
    </submittedName>
</protein>
<feature type="region of interest" description="Disordered" evidence="1">
    <location>
        <begin position="1"/>
        <end position="106"/>
    </location>
</feature>
<accession>A0A915CIM7</accession>
<organism evidence="2 4">
    <name type="scientific">Parascaris univalens</name>
    <name type="common">Nematode worm</name>
    <dbReference type="NCBI Taxonomy" id="6257"/>
    <lineage>
        <taxon>Eukaryota</taxon>
        <taxon>Metazoa</taxon>
        <taxon>Ecdysozoa</taxon>
        <taxon>Nematoda</taxon>
        <taxon>Chromadorea</taxon>
        <taxon>Rhabditida</taxon>
        <taxon>Spirurina</taxon>
        <taxon>Ascaridomorpha</taxon>
        <taxon>Ascaridoidea</taxon>
        <taxon>Ascarididae</taxon>
        <taxon>Parascaris</taxon>
    </lineage>
</organism>
<name>A0A915CIM7_PARUN</name>
<dbReference type="AlphaFoldDB" id="A0A915CIM7"/>
<feature type="compositionally biased region" description="Basic and acidic residues" evidence="1">
    <location>
        <begin position="56"/>
        <end position="70"/>
    </location>
</feature>
<evidence type="ECO:0000313" key="2">
    <source>
        <dbReference type="Proteomes" id="UP000887569"/>
    </source>
</evidence>
<reference evidence="3 4" key="1">
    <citation type="submission" date="2022-11" db="UniProtKB">
        <authorList>
            <consortium name="WormBaseParasite"/>
        </authorList>
    </citation>
    <scope>IDENTIFICATION</scope>
</reference>
<dbReference type="WBParaSite" id="PgR215_g002_t03">
    <property type="protein sequence ID" value="PgR215_g002_t03"/>
    <property type="gene ID" value="PgR215_g002"/>
</dbReference>
<dbReference type="Proteomes" id="UP000887569">
    <property type="component" value="Unplaced"/>
</dbReference>
<keyword evidence="2" id="KW-1185">Reference proteome</keyword>
<evidence type="ECO:0000256" key="1">
    <source>
        <dbReference type="SAM" id="MobiDB-lite"/>
    </source>
</evidence>
<proteinExistence type="predicted"/>
<dbReference type="WBParaSite" id="PgR215_g002_t02">
    <property type="protein sequence ID" value="PgR215_g002_t02"/>
    <property type="gene ID" value="PgR215_g002"/>
</dbReference>
<feature type="compositionally biased region" description="Pro residues" evidence="1">
    <location>
        <begin position="29"/>
        <end position="47"/>
    </location>
</feature>